<reference evidence="12 13" key="1">
    <citation type="journal article" date="2007" name="Nat. Biotechnol.">
        <title>Complete genome sequence of the myxobacterium Sorangium cellulosum.</title>
        <authorList>
            <person name="Schneiker S."/>
            <person name="Perlova O."/>
            <person name="Kaiser O."/>
            <person name="Gerth K."/>
            <person name="Alici A."/>
            <person name="Altmeyer M.O."/>
            <person name="Bartels D."/>
            <person name="Bekel T."/>
            <person name="Beyer S."/>
            <person name="Bode E."/>
            <person name="Bode H.B."/>
            <person name="Bolten C.J."/>
            <person name="Choudhuri J.V."/>
            <person name="Doss S."/>
            <person name="Elnakady Y.A."/>
            <person name="Frank B."/>
            <person name="Gaigalat L."/>
            <person name="Goesmann A."/>
            <person name="Groeger C."/>
            <person name="Gross F."/>
            <person name="Jelsbak L."/>
            <person name="Jelsbak L."/>
            <person name="Kalinowski J."/>
            <person name="Kegler C."/>
            <person name="Knauber T."/>
            <person name="Konietzny S."/>
            <person name="Kopp M."/>
            <person name="Krause L."/>
            <person name="Krug D."/>
            <person name="Linke B."/>
            <person name="Mahmud T."/>
            <person name="Martinez-Arias R."/>
            <person name="McHardy A.C."/>
            <person name="Merai M."/>
            <person name="Meyer F."/>
            <person name="Mormann S."/>
            <person name="Munoz-Dorado J."/>
            <person name="Perez J."/>
            <person name="Pradella S."/>
            <person name="Rachid S."/>
            <person name="Raddatz G."/>
            <person name="Rosenau F."/>
            <person name="Rueckert C."/>
            <person name="Sasse F."/>
            <person name="Scharfe M."/>
            <person name="Schuster S.C."/>
            <person name="Suen G."/>
            <person name="Treuner-Lange A."/>
            <person name="Velicer G.J."/>
            <person name="Vorholter F.-J."/>
            <person name="Weissman K.J."/>
            <person name="Welch R.D."/>
            <person name="Wenzel S.C."/>
            <person name="Whitworth D.E."/>
            <person name="Wilhelm S."/>
            <person name="Wittmann C."/>
            <person name="Bloecker H."/>
            <person name="Puehler A."/>
            <person name="Mueller R."/>
        </authorList>
    </citation>
    <scope>NUCLEOTIDE SEQUENCE [LARGE SCALE GENOMIC DNA]</scope>
    <source>
        <strain evidence="13">So ce56</strain>
    </source>
</reference>
<dbReference type="GO" id="GO:0006412">
    <property type="term" value="P:translation"/>
    <property type="evidence" value="ECO:0007669"/>
    <property type="project" value="UniProtKB-UniRule"/>
</dbReference>
<dbReference type="Pfam" id="PF01425">
    <property type="entry name" value="Amidase"/>
    <property type="match status" value="1"/>
</dbReference>
<dbReference type="eggNOG" id="COG0154">
    <property type="taxonomic scope" value="Bacteria"/>
</dbReference>
<dbReference type="EMBL" id="AM746676">
    <property type="protein sequence ID" value="CAN94444.1"/>
    <property type="molecule type" value="Genomic_DNA"/>
</dbReference>
<keyword evidence="13" id="KW-1185">Reference proteome</keyword>
<feature type="domain" description="Amidase" evidence="11">
    <location>
        <begin position="26"/>
        <end position="495"/>
    </location>
</feature>
<dbReference type="BioCyc" id="SCEL448385:SCE_RS21995-MONOMER"/>
<evidence type="ECO:0000259" key="11">
    <source>
        <dbReference type="Pfam" id="PF01425"/>
    </source>
</evidence>
<dbReference type="KEGG" id="scl:sce4281"/>
<dbReference type="InterPro" id="IPR004412">
    <property type="entry name" value="GatA"/>
</dbReference>
<protein>
    <recommendedName>
        <fullName evidence="4 10">Glutamyl-tRNA(Gln) amidotransferase subunit A</fullName>
        <shortName evidence="10">Glu-ADT subunit A</shortName>
        <ecNumber evidence="3 10">6.3.5.7</ecNumber>
    </recommendedName>
</protein>
<dbReference type="GO" id="GO:0005524">
    <property type="term" value="F:ATP binding"/>
    <property type="evidence" value="ECO:0007669"/>
    <property type="project" value="UniProtKB-KW"/>
</dbReference>
<dbReference type="EC" id="6.3.5.7" evidence="3 10"/>
<dbReference type="InterPro" id="IPR036928">
    <property type="entry name" value="AS_sf"/>
</dbReference>
<comment type="catalytic activity">
    <reaction evidence="9 10">
        <text>L-glutamyl-tRNA(Gln) + L-glutamine + ATP + H2O = L-glutaminyl-tRNA(Gln) + L-glutamate + ADP + phosphate + H(+)</text>
        <dbReference type="Rhea" id="RHEA:17521"/>
        <dbReference type="Rhea" id="RHEA-COMP:9681"/>
        <dbReference type="Rhea" id="RHEA-COMP:9684"/>
        <dbReference type="ChEBI" id="CHEBI:15377"/>
        <dbReference type="ChEBI" id="CHEBI:15378"/>
        <dbReference type="ChEBI" id="CHEBI:29985"/>
        <dbReference type="ChEBI" id="CHEBI:30616"/>
        <dbReference type="ChEBI" id="CHEBI:43474"/>
        <dbReference type="ChEBI" id="CHEBI:58359"/>
        <dbReference type="ChEBI" id="CHEBI:78520"/>
        <dbReference type="ChEBI" id="CHEBI:78521"/>
        <dbReference type="ChEBI" id="CHEBI:456216"/>
        <dbReference type="EC" id="6.3.5.7"/>
    </reaction>
</comment>
<dbReference type="InterPro" id="IPR020556">
    <property type="entry name" value="Amidase_CS"/>
</dbReference>
<comment type="similarity">
    <text evidence="1 10">Belongs to the amidase family. GatA subfamily.</text>
</comment>
<dbReference type="STRING" id="448385.sce4281"/>
<keyword evidence="7 10" id="KW-0067">ATP-binding</keyword>
<dbReference type="PROSITE" id="PS00571">
    <property type="entry name" value="AMIDASES"/>
    <property type="match status" value="1"/>
</dbReference>
<comment type="subunit">
    <text evidence="2 10">Heterotrimer of A, B and C subunits.</text>
</comment>
<evidence type="ECO:0000313" key="12">
    <source>
        <dbReference type="EMBL" id="CAN94444.1"/>
    </source>
</evidence>
<keyword evidence="6 10" id="KW-0547">Nucleotide-binding</keyword>
<keyword evidence="8 10" id="KW-0648">Protein biosynthesis</keyword>
<organism evidence="12 13">
    <name type="scientific">Sorangium cellulosum (strain So ce56)</name>
    <name type="common">Polyangium cellulosum (strain So ce56)</name>
    <dbReference type="NCBI Taxonomy" id="448385"/>
    <lineage>
        <taxon>Bacteria</taxon>
        <taxon>Pseudomonadati</taxon>
        <taxon>Myxococcota</taxon>
        <taxon>Polyangia</taxon>
        <taxon>Polyangiales</taxon>
        <taxon>Polyangiaceae</taxon>
        <taxon>Sorangium</taxon>
    </lineage>
</organism>
<evidence type="ECO:0000256" key="3">
    <source>
        <dbReference type="ARBA" id="ARBA00012739"/>
    </source>
</evidence>
<dbReference type="InterPro" id="IPR000120">
    <property type="entry name" value="Amidase"/>
</dbReference>
<dbReference type="HAMAP" id="MF_00120">
    <property type="entry name" value="GatA"/>
    <property type="match status" value="1"/>
</dbReference>
<evidence type="ECO:0000256" key="2">
    <source>
        <dbReference type="ARBA" id="ARBA00011123"/>
    </source>
</evidence>
<evidence type="ECO:0000256" key="10">
    <source>
        <dbReference type="HAMAP-Rule" id="MF_00120"/>
    </source>
</evidence>
<evidence type="ECO:0000256" key="4">
    <source>
        <dbReference type="ARBA" id="ARBA00014428"/>
    </source>
</evidence>
<feature type="active site" description="Charge relay system" evidence="10">
    <location>
        <position position="81"/>
    </location>
</feature>
<dbReference type="GO" id="GO:0050567">
    <property type="term" value="F:glutaminyl-tRNA synthase (glutamine-hydrolyzing) activity"/>
    <property type="evidence" value="ECO:0007669"/>
    <property type="project" value="UniProtKB-UniRule"/>
</dbReference>
<dbReference type="InterPro" id="IPR023631">
    <property type="entry name" value="Amidase_dom"/>
</dbReference>
<evidence type="ECO:0000256" key="8">
    <source>
        <dbReference type="ARBA" id="ARBA00022917"/>
    </source>
</evidence>
<dbReference type="NCBIfam" id="TIGR00132">
    <property type="entry name" value="gatA"/>
    <property type="match status" value="1"/>
</dbReference>
<proteinExistence type="inferred from homology"/>
<evidence type="ECO:0000256" key="9">
    <source>
        <dbReference type="ARBA" id="ARBA00047407"/>
    </source>
</evidence>
<comment type="function">
    <text evidence="10">Allows the formation of correctly charged Gln-tRNA(Gln) through the transamidation of misacylated Glu-tRNA(Gln) in organisms which lack glutaminyl-tRNA synthetase. The reaction takes place in the presence of glutamine and ATP through an activated gamma-phospho-Glu-tRNA(Gln).</text>
</comment>
<feature type="active site" description="Acyl-ester intermediate" evidence="10">
    <location>
        <position position="197"/>
    </location>
</feature>
<dbReference type="AlphaFoldDB" id="A9F223"/>
<dbReference type="SUPFAM" id="SSF75304">
    <property type="entry name" value="Amidase signature (AS) enzymes"/>
    <property type="match status" value="1"/>
</dbReference>
<dbReference type="OrthoDB" id="9811471at2"/>
<evidence type="ECO:0000256" key="7">
    <source>
        <dbReference type="ARBA" id="ARBA00022840"/>
    </source>
</evidence>
<keyword evidence="5 10" id="KW-0436">Ligase</keyword>
<dbReference type="HOGENOM" id="CLU_009600_0_3_7"/>
<gene>
    <name evidence="12" type="primary">gatA4</name>
    <name evidence="10" type="synonym">gatA</name>
    <name evidence="12" type="ordered locus">sce4281</name>
</gene>
<dbReference type="PANTHER" id="PTHR11895">
    <property type="entry name" value="TRANSAMIDASE"/>
    <property type="match status" value="1"/>
</dbReference>
<feature type="active site" description="Charge relay system" evidence="10">
    <location>
        <position position="173"/>
    </location>
</feature>
<dbReference type="Proteomes" id="UP000002139">
    <property type="component" value="Chromosome"/>
</dbReference>
<dbReference type="PANTHER" id="PTHR11895:SF151">
    <property type="entry name" value="GLUTAMYL-TRNA(GLN) AMIDOTRANSFERASE SUBUNIT A"/>
    <property type="match status" value="1"/>
</dbReference>
<name>A9F223_SORC5</name>
<evidence type="ECO:0000313" key="13">
    <source>
        <dbReference type="Proteomes" id="UP000002139"/>
    </source>
</evidence>
<evidence type="ECO:0000256" key="6">
    <source>
        <dbReference type="ARBA" id="ARBA00022741"/>
    </source>
</evidence>
<dbReference type="GO" id="GO:0030956">
    <property type="term" value="C:glutamyl-tRNA(Gln) amidotransferase complex"/>
    <property type="evidence" value="ECO:0007669"/>
    <property type="project" value="InterPro"/>
</dbReference>
<sequence length="517" mass="54049">MDTAILDRSIPELAALVQRGEVSAEEVARAALSRIEQRDGALGAFLTVQGEQAVAAARALDARRARGEALGPLAGVPIGLKDALCTEGAPTTAGSKILTRAAAGGDGASRAPDPARGFRPQFDATVVTRLREAGAILPGKCNMDEFAMGSSNENSAFGPVKNPWDPSRIPGGSSGGSAVAVAAGMTPGSLGSDTGGSIRQPASLTGVVGIKPTYGRVSRYGLIAFASSLDQIGPFAQDVKGAARLLEVISGRDPRDATSLDAPVGACEAACGRDVAGLRIGVPEEYFAKGIDARVEAKVREAIEGLRGLGCEIKPVRLPHTRYAVAAYYIVATAEASSNLARFDGVRFGLRVEGDRGGKADLQGLYGRTRGEGFGREVKRRILLGTYVLSAGYYDAYYLRAQKVRTLIRRDFDEAFREVDLIAAPVSPTVAFRLGERVDDPLSMYLADVYTLPASMAGLPAISVPCATAQAPDGGPPLPVGLQLIGPALEEARLCQAAYAWEQISPVRGLRARVSNA</sequence>
<evidence type="ECO:0000256" key="5">
    <source>
        <dbReference type="ARBA" id="ARBA00022598"/>
    </source>
</evidence>
<accession>A9F223</accession>
<evidence type="ECO:0000256" key="1">
    <source>
        <dbReference type="ARBA" id="ARBA00008069"/>
    </source>
</evidence>
<dbReference type="Gene3D" id="3.90.1300.10">
    <property type="entry name" value="Amidase signature (AS) domain"/>
    <property type="match status" value="1"/>
</dbReference>
<dbReference type="RefSeq" id="WP_012236914.1">
    <property type="nucleotide sequence ID" value="NC_010162.1"/>
</dbReference>